<gene>
    <name evidence="1" type="ORF">LTRI10_LOCUS13442</name>
</gene>
<organism evidence="1 2">
    <name type="scientific">Linum trigynum</name>
    <dbReference type="NCBI Taxonomy" id="586398"/>
    <lineage>
        <taxon>Eukaryota</taxon>
        <taxon>Viridiplantae</taxon>
        <taxon>Streptophyta</taxon>
        <taxon>Embryophyta</taxon>
        <taxon>Tracheophyta</taxon>
        <taxon>Spermatophyta</taxon>
        <taxon>Magnoliopsida</taxon>
        <taxon>eudicotyledons</taxon>
        <taxon>Gunneridae</taxon>
        <taxon>Pentapetalae</taxon>
        <taxon>rosids</taxon>
        <taxon>fabids</taxon>
        <taxon>Malpighiales</taxon>
        <taxon>Linaceae</taxon>
        <taxon>Linum</taxon>
    </lineage>
</organism>
<sequence>MLENEGENEEETRLRTAVDAIYQPASAFLVMLETDESPRCGAVLKLAMLATNPRDAGEGGWSLERRDEGCCKLAMVD</sequence>
<accession>A0AAV2DD68</accession>
<dbReference type="AlphaFoldDB" id="A0AAV2DD68"/>
<evidence type="ECO:0000313" key="1">
    <source>
        <dbReference type="EMBL" id="CAL1371372.1"/>
    </source>
</evidence>
<reference evidence="1 2" key="1">
    <citation type="submission" date="2024-04" db="EMBL/GenBank/DDBJ databases">
        <authorList>
            <person name="Fracassetti M."/>
        </authorList>
    </citation>
    <scope>NUCLEOTIDE SEQUENCE [LARGE SCALE GENOMIC DNA]</scope>
</reference>
<protein>
    <submittedName>
        <fullName evidence="1">Uncharacterized protein</fullName>
    </submittedName>
</protein>
<proteinExistence type="predicted"/>
<dbReference type="Proteomes" id="UP001497516">
    <property type="component" value="Chromosome 2"/>
</dbReference>
<keyword evidence="2" id="KW-1185">Reference proteome</keyword>
<dbReference type="EMBL" id="OZ034815">
    <property type="protein sequence ID" value="CAL1371372.1"/>
    <property type="molecule type" value="Genomic_DNA"/>
</dbReference>
<evidence type="ECO:0000313" key="2">
    <source>
        <dbReference type="Proteomes" id="UP001497516"/>
    </source>
</evidence>
<name>A0AAV2DD68_9ROSI</name>